<dbReference type="KEGG" id="bhc:JFL75_15200"/>
<reference evidence="2" key="1">
    <citation type="submission" date="2021-01" db="EMBL/GenBank/DDBJ databases">
        <title>Description of Breznakiella homolactica.</title>
        <authorList>
            <person name="Song Y."/>
            <person name="Brune A."/>
        </authorList>
    </citation>
    <scope>NUCLEOTIDE SEQUENCE</scope>
    <source>
        <strain evidence="2">RmG30</strain>
    </source>
</reference>
<dbReference type="AlphaFoldDB" id="A0A7T8B871"/>
<gene>
    <name evidence="2" type="ORF">JFL75_15200</name>
</gene>
<name>A0A7T8B871_9SPIR</name>
<accession>A0A7T8B871</accession>
<dbReference type="RefSeq" id="WP_215625575.1">
    <property type="nucleotide sequence ID" value="NZ_CP067089.2"/>
</dbReference>
<keyword evidence="1" id="KW-0732">Signal</keyword>
<organism evidence="2 3">
    <name type="scientific">Breznakiella homolactica</name>
    <dbReference type="NCBI Taxonomy" id="2798577"/>
    <lineage>
        <taxon>Bacteria</taxon>
        <taxon>Pseudomonadati</taxon>
        <taxon>Spirochaetota</taxon>
        <taxon>Spirochaetia</taxon>
        <taxon>Spirochaetales</taxon>
        <taxon>Breznakiellaceae</taxon>
        <taxon>Breznakiella</taxon>
    </lineage>
</organism>
<proteinExistence type="predicted"/>
<keyword evidence="3" id="KW-1185">Reference proteome</keyword>
<feature type="signal peptide" evidence="1">
    <location>
        <begin position="1"/>
        <end position="19"/>
    </location>
</feature>
<evidence type="ECO:0000313" key="2">
    <source>
        <dbReference type="EMBL" id="QQO08269.1"/>
    </source>
</evidence>
<evidence type="ECO:0000313" key="3">
    <source>
        <dbReference type="Proteomes" id="UP000595917"/>
    </source>
</evidence>
<sequence length="281" mass="30873">MSKIFLFMLLLLSPCIAFSQSVPSLAIVPFEVSGRGLSQEDAEALTFRCMEEIASWGALRVVGEDQADQADYVIRGNLSRNTAGVVLSATTFDGKTDKALNSAKEEAADISGLSELIFSFCVQAVEQVPFPNFLIGKWEASIPLPNGTLLCRMEFKSNRTIVVEQYDTYENRPGSVLQYHGYGTGSYTYIGHVRKTMALRDSRGAVYRETPVDGSVSISLTLEDALPAYSSLSRSRLYILFDDARTNFELVSAGLLCGENNGGTAVYPQKTMAYTRFTKIQ</sequence>
<evidence type="ECO:0000256" key="1">
    <source>
        <dbReference type="SAM" id="SignalP"/>
    </source>
</evidence>
<dbReference type="EMBL" id="CP067089">
    <property type="protein sequence ID" value="QQO08269.1"/>
    <property type="molecule type" value="Genomic_DNA"/>
</dbReference>
<feature type="chain" id="PRO_5031304779" evidence="1">
    <location>
        <begin position="20"/>
        <end position="281"/>
    </location>
</feature>
<protein>
    <submittedName>
        <fullName evidence="2">Uncharacterized protein</fullName>
    </submittedName>
</protein>
<dbReference type="Proteomes" id="UP000595917">
    <property type="component" value="Chromosome"/>
</dbReference>